<comment type="caution">
    <text evidence="1">The sequence shown here is derived from an EMBL/GenBank/DDBJ whole genome shotgun (WGS) entry which is preliminary data.</text>
</comment>
<accession>A0A9Q0RFN1</accession>
<name>A0A9Q0RFN1_ANAIG</name>
<gene>
    <name evidence="1" type="ORF">M0811_14631</name>
</gene>
<protein>
    <submittedName>
        <fullName evidence="1">Uncharacterized protein</fullName>
    </submittedName>
</protein>
<dbReference type="AlphaFoldDB" id="A0A9Q0RFN1"/>
<evidence type="ECO:0000313" key="2">
    <source>
        <dbReference type="Proteomes" id="UP001149090"/>
    </source>
</evidence>
<proteinExistence type="predicted"/>
<dbReference type="EMBL" id="JAPDFW010000040">
    <property type="protein sequence ID" value="KAJ5079091.1"/>
    <property type="molecule type" value="Genomic_DNA"/>
</dbReference>
<keyword evidence="2" id="KW-1185">Reference proteome</keyword>
<organism evidence="1 2">
    <name type="scientific">Anaeramoeba ignava</name>
    <name type="common">Anaerobic marine amoeba</name>
    <dbReference type="NCBI Taxonomy" id="1746090"/>
    <lineage>
        <taxon>Eukaryota</taxon>
        <taxon>Metamonada</taxon>
        <taxon>Anaeramoebidae</taxon>
        <taxon>Anaeramoeba</taxon>
    </lineage>
</organism>
<dbReference type="Proteomes" id="UP001149090">
    <property type="component" value="Unassembled WGS sequence"/>
</dbReference>
<evidence type="ECO:0000313" key="1">
    <source>
        <dbReference type="EMBL" id="KAJ5079091.1"/>
    </source>
</evidence>
<reference evidence="1" key="1">
    <citation type="submission" date="2022-10" db="EMBL/GenBank/DDBJ databases">
        <title>Novel sulphate-reducing endosymbionts in the free-living metamonad Anaeramoeba.</title>
        <authorList>
            <person name="Jerlstrom-Hultqvist J."/>
            <person name="Cepicka I."/>
            <person name="Gallot-Lavallee L."/>
            <person name="Salas-Leiva D."/>
            <person name="Curtis B.A."/>
            <person name="Zahonova K."/>
            <person name="Pipaliya S."/>
            <person name="Dacks J."/>
            <person name="Roger A.J."/>
        </authorList>
    </citation>
    <scope>NUCLEOTIDE SEQUENCE</scope>
    <source>
        <strain evidence="1">BMAN</strain>
    </source>
</reference>
<sequence length="68" mass="8268">MINVNEINNQLEKNEEEYIIHLYKFIIREIEILDYYIPSNKQHLSILHWETYLPLKGKLNKLSERPAI</sequence>